<dbReference type="EMBL" id="KZ452001">
    <property type="protein sequence ID" value="PKA52793.1"/>
    <property type="molecule type" value="Genomic_DNA"/>
</dbReference>
<name>A0A2I0AB66_9ASPA</name>
<dbReference type="CDD" id="cd00167">
    <property type="entry name" value="SANT"/>
    <property type="match status" value="2"/>
</dbReference>
<feature type="domain" description="Myb-like" evidence="3">
    <location>
        <begin position="74"/>
        <end position="124"/>
    </location>
</feature>
<dbReference type="InterPro" id="IPR017930">
    <property type="entry name" value="Myb_dom"/>
</dbReference>
<dbReference type="SMART" id="SM00717">
    <property type="entry name" value="SANT"/>
    <property type="match status" value="2"/>
</dbReference>
<dbReference type="GO" id="GO:0000978">
    <property type="term" value="F:RNA polymerase II cis-regulatory region sequence-specific DNA binding"/>
    <property type="evidence" value="ECO:0007669"/>
    <property type="project" value="TreeGrafter"/>
</dbReference>
<dbReference type="PANTHER" id="PTHR45614">
    <property type="entry name" value="MYB PROTEIN-RELATED"/>
    <property type="match status" value="1"/>
</dbReference>
<dbReference type="STRING" id="1088818.A0A2I0AB66"/>
<dbReference type="InterPro" id="IPR009057">
    <property type="entry name" value="Homeodomain-like_sf"/>
</dbReference>
<dbReference type="AlphaFoldDB" id="A0A2I0AB66"/>
<accession>A0A2I0AB66</accession>
<dbReference type="InterPro" id="IPR050560">
    <property type="entry name" value="MYB_TF"/>
</dbReference>
<dbReference type="InterPro" id="IPR001005">
    <property type="entry name" value="SANT/Myb"/>
</dbReference>
<dbReference type="Pfam" id="PF13921">
    <property type="entry name" value="Myb_DNA-bind_6"/>
    <property type="match status" value="1"/>
</dbReference>
<evidence type="ECO:0000259" key="4">
    <source>
        <dbReference type="PROSITE" id="PS51294"/>
    </source>
</evidence>
<feature type="domain" description="HTH myb-type" evidence="4">
    <location>
        <begin position="28"/>
        <end position="73"/>
    </location>
</feature>
<dbReference type="PROSITE" id="PS50090">
    <property type="entry name" value="MYB_LIKE"/>
    <property type="match status" value="2"/>
</dbReference>
<sequence length="437" mass="48605">MQAPVAEMSTGSRTTAAPLVKKGAHMVSWSQQEDDLLREQVAIHGSSDNWTIIAAQFNGKTGRQCRRRWFTYLNADCKKGGWSPEEDVLLCEAQKIFGNRWTEIAKMVSGRSDNAVKNRFSTLCKKRAKDEASCKENNGLLVSTDSKRALMKTSATKHVSYDGSANPKFSSYSLAANCGITRGQSRPPLALLTQKLNSSSILQETCHIGSRTNARSCDTIMISEDQGTFLRKDDPKLTALLQQEEMLSSLAVRVNSENTKESLENAWKELEDYETKFKELIKDNTKVNSEGQLSLRKDYAIEDSQANCGACTGSKHQFEDCSLNCEEGFSDKHKSILISDEVIDPFTTDKQYNGIEVKLAASELNSPLKTIHPFHSFTDEIPTPEFSTSEKKFLLSVLGKSSPCTFPNSSQQSYHKIYSFPSSNHSPSCKRALLNSL</sequence>
<gene>
    <name evidence="5" type="primary">MYB3R-1</name>
    <name evidence="5" type="ORF">AXF42_Ash001774</name>
</gene>
<proteinExistence type="predicted"/>
<dbReference type="Proteomes" id="UP000236161">
    <property type="component" value="Unassembled WGS sequence"/>
</dbReference>
<evidence type="ECO:0000313" key="6">
    <source>
        <dbReference type="Proteomes" id="UP000236161"/>
    </source>
</evidence>
<reference evidence="5 6" key="1">
    <citation type="journal article" date="2017" name="Nature">
        <title>The Apostasia genome and the evolution of orchids.</title>
        <authorList>
            <person name="Zhang G.Q."/>
            <person name="Liu K.W."/>
            <person name="Li Z."/>
            <person name="Lohaus R."/>
            <person name="Hsiao Y.Y."/>
            <person name="Niu S.C."/>
            <person name="Wang J.Y."/>
            <person name="Lin Y.C."/>
            <person name="Xu Q."/>
            <person name="Chen L.J."/>
            <person name="Yoshida K."/>
            <person name="Fujiwara S."/>
            <person name="Wang Z.W."/>
            <person name="Zhang Y.Q."/>
            <person name="Mitsuda N."/>
            <person name="Wang M."/>
            <person name="Liu G.H."/>
            <person name="Pecoraro L."/>
            <person name="Huang H.X."/>
            <person name="Xiao X.J."/>
            <person name="Lin M."/>
            <person name="Wu X.Y."/>
            <person name="Wu W.L."/>
            <person name="Chen Y.Y."/>
            <person name="Chang S.B."/>
            <person name="Sakamoto S."/>
            <person name="Ohme-Takagi M."/>
            <person name="Yagi M."/>
            <person name="Zeng S.J."/>
            <person name="Shen C.Y."/>
            <person name="Yeh C.M."/>
            <person name="Luo Y.B."/>
            <person name="Tsai W.C."/>
            <person name="Van de Peer Y."/>
            <person name="Liu Z.J."/>
        </authorList>
    </citation>
    <scope>NUCLEOTIDE SEQUENCE [LARGE SCALE GENOMIC DNA]</scope>
    <source>
        <strain evidence="6">cv. Shenzhen</strain>
        <tissue evidence="5">Stem</tissue>
    </source>
</reference>
<dbReference type="PROSITE" id="PS51294">
    <property type="entry name" value="HTH_MYB"/>
    <property type="match status" value="2"/>
</dbReference>
<keyword evidence="2" id="KW-0175">Coiled coil</keyword>
<feature type="coiled-coil region" evidence="2">
    <location>
        <begin position="263"/>
        <end position="290"/>
    </location>
</feature>
<dbReference type="OrthoDB" id="2143914at2759"/>
<organism evidence="5 6">
    <name type="scientific">Apostasia shenzhenica</name>
    <dbReference type="NCBI Taxonomy" id="1088818"/>
    <lineage>
        <taxon>Eukaryota</taxon>
        <taxon>Viridiplantae</taxon>
        <taxon>Streptophyta</taxon>
        <taxon>Embryophyta</taxon>
        <taxon>Tracheophyta</taxon>
        <taxon>Spermatophyta</taxon>
        <taxon>Magnoliopsida</taxon>
        <taxon>Liliopsida</taxon>
        <taxon>Asparagales</taxon>
        <taxon>Orchidaceae</taxon>
        <taxon>Apostasioideae</taxon>
        <taxon>Apostasia</taxon>
    </lineage>
</organism>
<evidence type="ECO:0000313" key="5">
    <source>
        <dbReference type="EMBL" id="PKA52793.1"/>
    </source>
</evidence>
<protein>
    <submittedName>
        <fullName evidence="5">Myb-related protein 3R-1</fullName>
    </submittedName>
</protein>
<evidence type="ECO:0000256" key="2">
    <source>
        <dbReference type="SAM" id="Coils"/>
    </source>
</evidence>
<feature type="domain" description="Myb-like" evidence="3">
    <location>
        <begin position="28"/>
        <end position="73"/>
    </location>
</feature>
<evidence type="ECO:0000259" key="3">
    <source>
        <dbReference type="PROSITE" id="PS50090"/>
    </source>
</evidence>
<dbReference type="PANTHER" id="PTHR45614:SF76">
    <property type="entry name" value="TRANSCRIPTION FACTOR MYB124"/>
    <property type="match status" value="1"/>
</dbReference>
<keyword evidence="6" id="KW-1185">Reference proteome</keyword>
<evidence type="ECO:0000256" key="1">
    <source>
        <dbReference type="ARBA" id="ARBA00023125"/>
    </source>
</evidence>
<dbReference type="GO" id="GO:0005634">
    <property type="term" value="C:nucleus"/>
    <property type="evidence" value="ECO:0007669"/>
    <property type="project" value="TreeGrafter"/>
</dbReference>
<dbReference type="Gene3D" id="1.10.10.60">
    <property type="entry name" value="Homeodomain-like"/>
    <property type="match status" value="2"/>
</dbReference>
<feature type="domain" description="HTH myb-type" evidence="4">
    <location>
        <begin position="74"/>
        <end position="128"/>
    </location>
</feature>
<dbReference type="SUPFAM" id="SSF46689">
    <property type="entry name" value="Homeodomain-like"/>
    <property type="match status" value="1"/>
</dbReference>
<keyword evidence="1" id="KW-0238">DNA-binding</keyword>
<dbReference type="GO" id="GO:0000981">
    <property type="term" value="F:DNA-binding transcription factor activity, RNA polymerase II-specific"/>
    <property type="evidence" value="ECO:0007669"/>
    <property type="project" value="TreeGrafter"/>
</dbReference>